<dbReference type="SUPFAM" id="SSF51126">
    <property type="entry name" value="Pectin lyase-like"/>
    <property type="match status" value="1"/>
</dbReference>
<reference evidence="9 10" key="1">
    <citation type="journal article" date="2010" name="Nature">
        <title>The Ectocarpus genome and the independent evolution of multicellularity in brown algae.</title>
        <authorList>
            <person name="Cock J.M."/>
            <person name="Sterck L."/>
            <person name="Rouze P."/>
            <person name="Scornet D."/>
            <person name="Allen A.E."/>
            <person name="Amoutzias G."/>
            <person name="Anthouard V."/>
            <person name="Artiguenave F."/>
            <person name="Aury J.M."/>
            <person name="Badger J.H."/>
            <person name="Beszteri B."/>
            <person name="Billiau K."/>
            <person name="Bonnet E."/>
            <person name="Bothwell J.H."/>
            <person name="Bowler C."/>
            <person name="Boyen C."/>
            <person name="Brownlee C."/>
            <person name="Carrano C.J."/>
            <person name="Charrier B."/>
            <person name="Cho G.Y."/>
            <person name="Coelho S.M."/>
            <person name="Collen J."/>
            <person name="Corre E."/>
            <person name="Da Silva C."/>
            <person name="Delage L."/>
            <person name="Delaroque N."/>
            <person name="Dittami S.M."/>
            <person name="Doulbeau S."/>
            <person name="Elias M."/>
            <person name="Farnham G."/>
            <person name="Gachon C.M."/>
            <person name="Gschloessl B."/>
            <person name="Heesch S."/>
            <person name="Jabbari K."/>
            <person name="Jubin C."/>
            <person name="Kawai H."/>
            <person name="Kimura K."/>
            <person name="Kloareg B."/>
            <person name="Kupper F.C."/>
            <person name="Lang D."/>
            <person name="Le Bail A."/>
            <person name="Leblanc C."/>
            <person name="Lerouge P."/>
            <person name="Lohr M."/>
            <person name="Lopez P.J."/>
            <person name="Martens C."/>
            <person name="Maumus F."/>
            <person name="Michel G."/>
            <person name="Miranda-Saavedra D."/>
            <person name="Morales J."/>
            <person name="Moreau H."/>
            <person name="Motomura T."/>
            <person name="Nagasato C."/>
            <person name="Napoli C.A."/>
            <person name="Nelson D.R."/>
            <person name="Nyvall-Collen P."/>
            <person name="Peters A.F."/>
            <person name="Pommier C."/>
            <person name="Potin P."/>
            <person name="Poulain J."/>
            <person name="Quesneville H."/>
            <person name="Read B."/>
            <person name="Rensing S.A."/>
            <person name="Ritter A."/>
            <person name="Rousvoal S."/>
            <person name="Samanta M."/>
            <person name="Samson G."/>
            <person name="Schroeder D.C."/>
            <person name="Segurens B."/>
            <person name="Strittmatter M."/>
            <person name="Tonon T."/>
            <person name="Tregear J.W."/>
            <person name="Valentin K."/>
            <person name="von Dassow P."/>
            <person name="Yamagishi T."/>
            <person name="Van de Peer Y."/>
            <person name="Wincker P."/>
        </authorList>
    </citation>
    <scope>NUCLEOTIDE SEQUENCE [LARGE SCALE GENOMIC DNA]</scope>
    <source>
        <strain evidence="10">Ec32 / CCAP1310/4</strain>
    </source>
</reference>
<evidence type="ECO:0000256" key="6">
    <source>
        <dbReference type="ARBA" id="ARBA00023180"/>
    </source>
</evidence>
<dbReference type="EMBL" id="FN649760">
    <property type="protein sequence ID" value="CBJ34033.1"/>
    <property type="molecule type" value="Genomic_DNA"/>
</dbReference>
<dbReference type="EC" id="5.1.3.-" evidence="9"/>
<dbReference type="GO" id="GO:0016853">
    <property type="term" value="F:isomerase activity"/>
    <property type="evidence" value="ECO:0007669"/>
    <property type="project" value="UniProtKB-KW"/>
</dbReference>
<dbReference type="InterPro" id="IPR002889">
    <property type="entry name" value="WSC_carb-bd"/>
</dbReference>
<feature type="transmembrane region" description="Helical" evidence="7">
    <location>
        <begin position="34"/>
        <end position="54"/>
    </location>
</feature>
<evidence type="ECO:0000256" key="5">
    <source>
        <dbReference type="ARBA" id="ARBA00023136"/>
    </source>
</evidence>
<dbReference type="SMART" id="SM00710">
    <property type="entry name" value="PbH1"/>
    <property type="match status" value="6"/>
</dbReference>
<evidence type="ECO:0000256" key="4">
    <source>
        <dbReference type="ARBA" id="ARBA00022989"/>
    </source>
</evidence>
<keyword evidence="9" id="KW-0413">Isomerase</keyword>
<dbReference type="GO" id="GO:0005886">
    <property type="term" value="C:plasma membrane"/>
    <property type="evidence" value="ECO:0007669"/>
    <property type="project" value="TreeGrafter"/>
</dbReference>
<proteinExistence type="predicted"/>
<keyword evidence="5 7" id="KW-0472">Membrane</keyword>
<dbReference type="BRENDA" id="5.1.3.37">
    <property type="organism ID" value="13181"/>
</dbReference>
<dbReference type="Proteomes" id="UP000002630">
    <property type="component" value="Unassembled WGS sequence"/>
</dbReference>
<dbReference type="OrthoDB" id="3681302at2759"/>
<evidence type="ECO:0000256" key="2">
    <source>
        <dbReference type="ARBA" id="ARBA00022692"/>
    </source>
</evidence>
<dbReference type="InParanoid" id="D7G8D9"/>
<keyword evidence="2 7" id="KW-0812">Transmembrane</keyword>
<name>D7G8D9_ECTSI</name>
<dbReference type="InterPro" id="IPR012334">
    <property type="entry name" value="Pectin_lyas_fold"/>
</dbReference>
<feature type="domain" description="WSC" evidence="8">
    <location>
        <begin position="70"/>
        <end position="164"/>
    </location>
</feature>
<keyword evidence="10" id="KW-1185">Reference proteome</keyword>
<dbReference type="AlphaFoldDB" id="D7G8D9"/>
<keyword evidence="4 7" id="KW-1133">Transmembrane helix</keyword>
<keyword evidence="6" id="KW-0325">Glycoprotein</keyword>
<dbReference type="SMART" id="SM00321">
    <property type="entry name" value="WSC"/>
    <property type="match status" value="1"/>
</dbReference>
<evidence type="ECO:0000256" key="7">
    <source>
        <dbReference type="SAM" id="Phobius"/>
    </source>
</evidence>
<dbReference type="STRING" id="2880.D7G8D9"/>
<dbReference type="Gene3D" id="2.160.20.10">
    <property type="entry name" value="Single-stranded right-handed beta-helix, Pectin lyase-like"/>
    <property type="match status" value="1"/>
</dbReference>
<accession>D7G8D9</accession>
<dbReference type="PANTHER" id="PTHR24269">
    <property type="entry name" value="KREMEN PROTEIN"/>
    <property type="match status" value="1"/>
</dbReference>
<keyword evidence="3" id="KW-0732">Signal</keyword>
<dbReference type="eggNOG" id="KOG4157">
    <property type="taxonomic scope" value="Eukaryota"/>
</dbReference>
<dbReference type="InterPro" id="IPR011050">
    <property type="entry name" value="Pectin_lyase_fold/virulence"/>
</dbReference>
<evidence type="ECO:0000313" key="10">
    <source>
        <dbReference type="Proteomes" id="UP000002630"/>
    </source>
</evidence>
<dbReference type="InterPro" id="IPR051836">
    <property type="entry name" value="Kremen_rcpt"/>
</dbReference>
<sequence length="632" mass="68526">MANVEDGSNAAAADTGDQIWGGRQSSGKLTRKRVMAGGALLGAAALAVGLYVGLKDDSSTDRTLITGQSDPNSLGCFADTSDGRVMEAQLTDQAMTPDMCNAYCEDLGYYYYAVQWSIECWCAPETTTADELAVHGLGTCDFACGGDSDQICGGFWAFTVYEVGTESTTPTPSATTSCDSAATVRFTDDIAYFEGGGCGTLTQMYEAQEGDGPLYVLDENNDVVGGTPTGYWLLDRNLRVVDGSTLLVHGTAASGDADVLRLLSTSDDFIEVRGYGGNLHFQSTTVTSWDTDNGQEREWDGDGRSFINCVTQFDDSAIWDCDGRSNQEWGECRMDIISSTMGNMGWFDAESYGLTWKVRGACEIDPDTGVPYNHEIFEDHNVYGDILNSEIYGMYYGHYSYGHQGGVWDSNIMRDNIQYGFDPHDDSDDLTISNNIVYGNGNHGIIASKRCNNVKIFNNEVYDGGEDAVGIFLHRSSDGAEVHDNVVYNMQDAGMAMMESYDANIYDNSFTNCRYGIRLSLGSGRNIITNNLFSGITQYGLYTYMGSDDPDVPNSNGRPSDNVFDGNTIETDGDNIGVHIKEGDSNVFIDNVFTGVSTYEFEDSSDTTWVDNTGGGCLDGSTDFAEGGITEC</sequence>
<dbReference type="Pfam" id="PF13229">
    <property type="entry name" value="Beta_helix"/>
    <property type="match status" value="1"/>
</dbReference>
<dbReference type="PANTHER" id="PTHR24269:SF16">
    <property type="entry name" value="PROTEIN SLG1"/>
    <property type="match status" value="1"/>
</dbReference>
<dbReference type="PROSITE" id="PS51212">
    <property type="entry name" value="WSC"/>
    <property type="match status" value="1"/>
</dbReference>
<organism evidence="9 10">
    <name type="scientific">Ectocarpus siliculosus</name>
    <name type="common">Brown alga</name>
    <name type="synonym">Conferva siliculosa</name>
    <dbReference type="NCBI Taxonomy" id="2880"/>
    <lineage>
        <taxon>Eukaryota</taxon>
        <taxon>Sar</taxon>
        <taxon>Stramenopiles</taxon>
        <taxon>Ochrophyta</taxon>
        <taxon>PX clade</taxon>
        <taxon>Phaeophyceae</taxon>
        <taxon>Ectocarpales</taxon>
        <taxon>Ectocarpaceae</taxon>
        <taxon>Ectocarpus</taxon>
    </lineage>
</organism>
<evidence type="ECO:0000259" key="8">
    <source>
        <dbReference type="PROSITE" id="PS51212"/>
    </source>
</evidence>
<dbReference type="Pfam" id="PF01822">
    <property type="entry name" value="WSC"/>
    <property type="match status" value="1"/>
</dbReference>
<dbReference type="InterPro" id="IPR006626">
    <property type="entry name" value="PbH1"/>
</dbReference>
<evidence type="ECO:0000256" key="3">
    <source>
        <dbReference type="ARBA" id="ARBA00022729"/>
    </source>
</evidence>
<gene>
    <name evidence="9" type="primary">MEP13</name>
    <name evidence="9" type="ORF">Esi_0882_0001</name>
</gene>
<comment type="subcellular location">
    <subcellularLocation>
        <location evidence="1">Membrane</location>
        <topology evidence="1">Single-pass membrane protein</topology>
    </subcellularLocation>
</comment>
<evidence type="ECO:0000313" key="9">
    <source>
        <dbReference type="EMBL" id="CBJ34033.1"/>
    </source>
</evidence>
<protein>
    <submittedName>
        <fullName evidence="9">Mannuronan C-5-epimerase</fullName>
        <ecNumber evidence="9">5.1.3.-</ecNumber>
    </submittedName>
</protein>
<evidence type="ECO:0000256" key="1">
    <source>
        <dbReference type="ARBA" id="ARBA00004167"/>
    </source>
</evidence>
<dbReference type="InterPro" id="IPR039448">
    <property type="entry name" value="Beta_helix"/>
</dbReference>